<organism evidence="4 5">
    <name type="scientific">Vanilla planifolia</name>
    <name type="common">Vanilla</name>
    <dbReference type="NCBI Taxonomy" id="51239"/>
    <lineage>
        <taxon>Eukaryota</taxon>
        <taxon>Viridiplantae</taxon>
        <taxon>Streptophyta</taxon>
        <taxon>Embryophyta</taxon>
        <taxon>Tracheophyta</taxon>
        <taxon>Spermatophyta</taxon>
        <taxon>Magnoliopsida</taxon>
        <taxon>Liliopsida</taxon>
        <taxon>Asparagales</taxon>
        <taxon>Orchidaceae</taxon>
        <taxon>Vanilloideae</taxon>
        <taxon>Vanilleae</taxon>
        <taxon>Vanilla</taxon>
    </lineage>
</organism>
<keyword evidence="3" id="KW-0812">Transmembrane</keyword>
<name>A0A835V6C0_VANPL</name>
<accession>A0A835V6C0</accession>
<protein>
    <submittedName>
        <fullName evidence="4">Uncharacterized protein</fullName>
    </submittedName>
</protein>
<evidence type="ECO:0000313" key="4">
    <source>
        <dbReference type="EMBL" id="KAG0485380.1"/>
    </source>
</evidence>
<feature type="compositionally biased region" description="Basic and acidic residues" evidence="2">
    <location>
        <begin position="1"/>
        <end position="21"/>
    </location>
</feature>
<gene>
    <name evidence="4" type="ORF">HPP92_009459</name>
</gene>
<keyword evidence="3" id="KW-1133">Transmembrane helix</keyword>
<dbReference type="SUPFAM" id="SSF57997">
    <property type="entry name" value="Tropomyosin"/>
    <property type="match status" value="2"/>
</dbReference>
<dbReference type="PANTHER" id="PTHR43049:SF1">
    <property type="entry name" value="EARLY ENDOSOME ANTIGEN"/>
    <property type="match status" value="1"/>
</dbReference>
<feature type="coiled-coil region" evidence="1">
    <location>
        <begin position="675"/>
        <end position="1155"/>
    </location>
</feature>
<evidence type="ECO:0000256" key="3">
    <source>
        <dbReference type="SAM" id="Phobius"/>
    </source>
</evidence>
<dbReference type="AlphaFoldDB" id="A0A835V6C0"/>
<feature type="transmembrane region" description="Helical" evidence="3">
    <location>
        <begin position="1226"/>
        <end position="1244"/>
    </location>
</feature>
<keyword evidence="5" id="KW-1185">Reference proteome</keyword>
<keyword evidence="3" id="KW-0472">Membrane</keyword>
<sequence>MEDVKNPDSEVGEEKLLDKGNHNAQEILINGDENIEEHSQAKHVENFVQLSANQDSSITTHEQFEQGKIRALELQLQKTYEELQHSEFERTHLKSEADLASEKLKVVGRQYEELQLECERLKEEKLAEEHRNTTLGVSLQEALKDLDNKHNEISETKEAFNGLNADIESSKKKIVNLEQLLEESTNQARKFEELSIQCSSDAESQTKRALEIEKLMEAAKQSSTELEDLVNKMQDELKELRERLQESKRVEEILEATKLELAAALDNLEVSKSSVGELEQILLSKEAAIAELTRELDLKSTSEEQVKQDKLVVETLLSSIKEDLHAKVVALEETELKVVHEVKTRKAVEDSLKEQRNQVLALQEELTELKEDKESLQSKLSVLITSENELKAQLKEAENLLQSAEKHNTELELQLSVGEQKHADTKKELEELGEKSSNLSTLLRETEDNHAQALCHVQAYEERVSQIESSLSLSYSKNSELEKELKVLVEKCAGLEEQVSMAHKRSVELDSFLQISESKLDNAEKKAKELELLLEAAKHERRELEEHLNAELQELREKSHSLEVAVLRANEKEKQLTESLNLATEEKNKYEDLSTSSASNLLKAENVIKDLQVDLECTKEKLEAVERDLKASGLREDELAGKLKTSEEKLEYYSKSEEQYINRYLELESAHDFLLKDSERKLEEVLANFSQKELENKQMHDKIKFLEEQAAFYQEQVTETTEKLASLMLDLEANAARLTAYESTIEELNGKLLETESKAEHSFAERERLKKELEESQVKINELQGLLTSIHGEKEATDGQLLSCLQNITELTNERANILEKHSQIEASNRETEAKWTEALERYAQRDSDARDLSEKLLAHEAQLKVHEKHANEASAVAETCKGELENAMLKIQSLEKSVFEANDRATLFEGKHDDLSKENLSLSHKLMEFETKVNELEGTQKAITAEKDDISLQLQSSRKAVDDLSQQLDLEKEKLQSQIFSALDEKNSTFKLYKDSKEECELLKAQLEEMLNLHKNRESSLNADLEDLKAELSAKSQLQDLVSELERQLSEAVGKHKEEVKNMGLAAAEKDLLLTSKLKEHASAAEEREGLIHQLNDLQNEHNIAQKVISEQKESILSLQQERDSVLKSSQDEIKAEQQRSLHLETQIEELKQKLETNQAHNKVNDGITEVELEGVETKSRDFEFNPTGPSRRKSKKKSREAIPEKTSATSAEPPATENPGINSVKFFIGVVAISILFGVFLGKRY</sequence>
<evidence type="ECO:0000256" key="1">
    <source>
        <dbReference type="SAM" id="Coils"/>
    </source>
</evidence>
<feature type="coiled-coil region" evidence="1">
    <location>
        <begin position="69"/>
        <end position="295"/>
    </location>
</feature>
<evidence type="ECO:0000256" key="2">
    <source>
        <dbReference type="SAM" id="MobiDB-lite"/>
    </source>
</evidence>
<feature type="region of interest" description="Disordered" evidence="2">
    <location>
        <begin position="1"/>
        <end position="23"/>
    </location>
</feature>
<feature type="region of interest" description="Disordered" evidence="2">
    <location>
        <begin position="1180"/>
        <end position="1221"/>
    </location>
</feature>
<dbReference type="OrthoDB" id="6612291at2759"/>
<proteinExistence type="predicted"/>
<reference evidence="4 5" key="1">
    <citation type="journal article" date="2020" name="Nat. Food">
        <title>A phased Vanilla planifolia genome enables genetic improvement of flavour and production.</title>
        <authorList>
            <person name="Hasing T."/>
            <person name="Tang H."/>
            <person name="Brym M."/>
            <person name="Khazi F."/>
            <person name="Huang T."/>
            <person name="Chambers A.H."/>
        </authorList>
    </citation>
    <scope>NUCLEOTIDE SEQUENCE [LARGE SCALE GENOMIC DNA]</scope>
    <source>
        <tissue evidence="4">Leaf</tissue>
    </source>
</reference>
<feature type="coiled-coil region" evidence="1">
    <location>
        <begin position="345"/>
        <end position="628"/>
    </location>
</feature>
<dbReference type="Proteomes" id="UP000636800">
    <property type="component" value="Unassembled WGS sequence"/>
</dbReference>
<comment type="caution">
    <text evidence="4">The sequence shown here is derived from an EMBL/GenBank/DDBJ whole genome shotgun (WGS) entry which is preliminary data.</text>
</comment>
<dbReference type="PANTHER" id="PTHR43049">
    <property type="entry name" value="EARLY ENDOSOME ANTIGEN"/>
    <property type="match status" value="1"/>
</dbReference>
<keyword evidence="1" id="KW-0175">Coiled coil</keyword>
<dbReference type="EMBL" id="JADCNL010000004">
    <property type="protein sequence ID" value="KAG0485380.1"/>
    <property type="molecule type" value="Genomic_DNA"/>
</dbReference>
<evidence type="ECO:0000313" key="5">
    <source>
        <dbReference type="Proteomes" id="UP000636800"/>
    </source>
</evidence>